<feature type="compositionally biased region" description="Low complexity" evidence="1">
    <location>
        <begin position="306"/>
        <end position="316"/>
    </location>
</feature>
<feature type="compositionally biased region" description="Basic and acidic residues" evidence="1">
    <location>
        <begin position="50"/>
        <end position="60"/>
    </location>
</feature>
<gene>
    <name evidence="2" type="ORF">FRACYDRAFT_235449</name>
</gene>
<feature type="region of interest" description="Disordered" evidence="1">
    <location>
        <begin position="306"/>
        <end position="333"/>
    </location>
</feature>
<dbReference type="OrthoDB" id="48041at2759"/>
<feature type="region of interest" description="Disordered" evidence="1">
    <location>
        <begin position="50"/>
        <end position="129"/>
    </location>
</feature>
<protein>
    <submittedName>
        <fullName evidence="2">Uncharacterized protein</fullName>
    </submittedName>
</protein>
<feature type="compositionally biased region" description="Low complexity" evidence="1">
    <location>
        <begin position="114"/>
        <end position="123"/>
    </location>
</feature>
<evidence type="ECO:0000313" key="2">
    <source>
        <dbReference type="EMBL" id="OEU19394.1"/>
    </source>
</evidence>
<dbReference type="KEGG" id="fcy:FRACYDRAFT_235449"/>
<evidence type="ECO:0000313" key="3">
    <source>
        <dbReference type="Proteomes" id="UP000095751"/>
    </source>
</evidence>
<accession>A0A1E7FMN8</accession>
<dbReference type="EMBL" id="KV784355">
    <property type="protein sequence ID" value="OEU19394.1"/>
    <property type="molecule type" value="Genomic_DNA"/>
</dbReference>
<reference evidence="2 3" key="1">
    <citation type="submission" date="2016-09" db="EMBL/GenBank/DDBJ databases">
        <title>Extensive genetic diversity and differential bi-allelic expression allows diatom success in the polar Southern Ocean.</title>
        <authorList>
            <consortium name="DOE Joint Genome Institute"/>
            <person name="Mock T."/>
            <person name="Otillar R.P."/>
            <person name="Strauss J."/>
            <person name="Dupont C."/>
            <person name="Frickenhaus S."/>
            <person name="Maumus F."/>
            <person name="Mcmullan M."/>
            <person name="Sanges R."/>
            <person name="Schmutz J."/>
            <person name="Toseland A."/>
            <person name="Valas R."/>
            <person name="Veluchamy A."/>
            <person name="Ward B.J."/>
            <person name="Allen A."/>
            <person name="Barry K."/>
            <person name="Falciatore A."/>
            <person name="Ferrante M."/>
            <person name="Fortunato A.E."/>
            <person name="Gloeckner G."/>
            <person name="Gruber A."/>
            <person name="Hipkin R."/>
            <person name="Janech M."/>
            <person name="Kroth P."/>
            <person name="Leese F."/>
            <person name="Lindquist E."/>
            <person name="Lyon B.R."/>
            <person name="Martin J."/>
            <person name="Mayer C."/>
            <person name="Parker M."/>
            <person name="Quesneville H."/>
            <person name="Raymond J."/>
            <person name="Uhlig C."/>
            <person name="Valentin K.U."/>
            <person name="Worden A.Z."/>
            <person name="Armbrust E.V."/>
            <person name="Bowler C."/>
            <person name="Green B."/>
            <person name="Moulton V."/>
            <person name="Van Oosterhout C."/>
            <person name="Grigoriev I."/>
        </authorList>
    </citation>
    <scope>NUCLEOTIDE SEQUENCE [LARGE SCALE GENOMIC DNA]</scope>
    <source>
        <strain evidence="2 3">CCMP1102</strain>
    </source>
</reference>
<feature type="compositionally biased region" description="Basic residues" evidence="1">
    <location>
        <begin position="422"/>
        <end position="433"/>
    </location>
</feature>
<dbReference type="InParanoid" id="A0A1E7FMN8"/>
<sequence>MTTTDGVTIDNNNNDVVMIFRSSLVQNVASPKIRLPSNFVGVRCVRREHENGNERRMTKAEKKKKKRQLAKENKEQAQQNSAKKQKLEEGISSTIPSSTATAMAMATEGQEGKSSSSPPSSSSYHQLPINPTTMDQELADFKCERAGLPTVLLSPPMALQFFSKNLHALPEIIPLVVDKEELLLNDDEEIVEDAHNNNNNCYDTNGDDSAVLIHSHTMAEDWSNRLKEKCILPAESVRQTEDLRPLAYRLHPEPWQRMRPTPIKEQPMLTTSPKFGSDYLIYDGPRESRHAFAGLRVLSRFTNSMTSSSSSLLPTTDQDLNALSSPSPSSELQLPLPTAFSLTSFVRCLNTAGKLALLATVEEVQVVVPDSNEEQQQGSNGENDIDQNDTITRKINNNNITTHYRVAFVDVALEKVLDVHKRKKGSSKKKLQKRRDVTQNLAKK</sequence>
<feature type="compositionally biased region" description="Low complexity" evidence="1">
    <location>
        <begin position="91"/>
        <end position="107"/>
    </location>
</feature>
<dbReference type="Proteomes" id="UP000095751">
    <property type="component" value="Unassembled WGS sequence"/>
</dbReference>
<dbReference type="AlphaFoldDB" id="A0A1E7FMN8"/>
<name>A0A1E7FMN8_9STRA</name>
<feature type="compositionally biased region" description="Low complexity" evidence="1">
    <location>
        <begin position="323"/>
        <end position="333"/>
    </location>
</feature>
<organism evidence="2 3">
    <name type="scientific">Fragilariopsis cylindrus CCMP1102</name>
    <dbReference type="NCBI Taxonomy" id="635003"/>
    <lineage>
        <taxon>Eukaryota</taxon>
        <taxon>Sar</taxon>
        <taxon>Stramenopiles</taxon>
        <taxon>Ochrophyta</taxon>
        <taxon>Bacillariophyta</taxon>
        <taxon>Bacillariophyceae</taxon>
        <taxon>Bacillariophycidae</taxon>
        <taxon>Bacillariales</taxon>
        <taxon>Bacillariaceae</taxon>
        <taxon>Fragilariopsis</taxon>
    </lineage>
</organism>
<feature type="region of interest" description="Disordered" evidence="1">
    <location>
        <begin position="422"/>
        <end position="444"/>
    </location>
</feature>
<proteinExistence type="predicted"/>
<evidence type="ECO:0000256" key="1">
    <source>
        <dbReference type="SAM" id="MobiDB-lite"/>
    </source>
</evidence>
<keyword evidence="3" id="KW-1185">Reference proteome</keyword>